<keyword evidence="7" id="KW-1185">Reference proteome</keyword>
<dbReference type="Proteomes" id="UP000005239">
    <property type="component" value="Unassembled WGS sequence"/>
</dbReference>
<evidence type="ECO:0000313" key="6">
    <source>
        <dbReference type="EnsemblMetazoa" id="PPA02609.1"/>
    </source>
</evidence>
<evidence type="ECO:0000256" key="3">
    <source>
        <dbReference type="ARBA" id="ARBA00022912"/>
    </source>
</evidence>
<feature type="region of interest" description="Disordered" evidence="4">
    <location>
        <begin position="934"/>
        <end position="964"/>
    </location>
</feature>
<name>A0A2A6BQK6_PRIPA</name>
<gene>
    <name evidence="6" type="primary">WBGene00092163</name>
</gene>
<dbReference type="InterPro" id="IPR052103">
    <property type="entry name" value="Dual_spec_Phospatases"/>
</dbReference>
<dbReference type="SUPFAM" id="SSF52799">
    <property type="entry name" value="(Phosphotyrosine protein) phosphatases II"/>
    <property type="match status" value="1"/>
</dbReference>
<protein>
    <submittedName>
        <fullName evidence="6">Uncharacterized protein</fullName>
    </submittedName>
</protein>
<dbReference type="InterPro" id="IPR020422">
    <property type="entry name" value="TYR_PHOSPHATASE_DUAL_dom"/>
</dbReference>
<dbReference type="PROSITE" id="PS50056">
    <property type="entry name" value="TYR_PHOSPHATASE_2"/>
    <property type="match status" value="1"/>
</dbReference>
<feature type="region of interest" description="Disordered" evidence="4">
    <location>
        <begin position="193"/>
        <end position="219"/>
    </location>
</feature>
<organism evidence="6 7">
    <name type="scientific">Pristionchus pacificus</name>
    <name type="common">Parasitic nematode worm</name>
    <dbReference type="NCBI Taxonomy" id="54126"/>
    <lineage>
        <taxon>Eukaryota</taxon>
        <taxon>Metazoa</taxon>
        <taxon>Ecdysozoa</taxon>
        <taxon>Nematoda</taxon>
        <taxon>Chromadorea</taxon>
        <taxon>Rhabditida</taxon>
        <taxon>Rhabditina</taxon>
        <taxon>Diplogasteromorpha</taxon>
        <taxon>Diplogasteroidea</taxon>
        <taxon>Neodiplogasteridae</taxon>
        <taxon>Pristionchus</taxon>
    </lineage>
</organism>
<feature type="region of interest" description="Disordered" evidence="4">
    <location>
        <begin position="751"/>
        <end position="827"/>
    </location>
</feature>
<feature type="compositionally biased region" description="Basic and acidic residues" evidence="4">
    <location>
        <begin position="754"/>
        <end position="766"/>
    </location>
</feature>
<feature type="region of interest" description="Disordered" evidence="4">
    <location>
        <begin position="842"/>
        <end position="869"/>
    </location>
</feature>
<evidence type="ECO:0000256" key="2">
    <source>
        <dbReference type="ARBA" id="ARBA00022801"/>
    </source>
</evidence>
<reference evidence="7" key="1">
    <citation type="journal article" date="2008" name="Nat. Genet.">
        <title>The Pristionchus pacificus genome provides a unique perspective on nematode lifestyle and parasitism.</title>
        <authorList>
            <person name="Dieterich C."/>
            <person name="Clifton S.W."/>
            <person name="Schuster L.N."/>
            <person name="Chinwalla A."/>
            <person name="Delehaunty K."/>
            <person name="Dinkelacker I."/>
            <person name="Fulton L."/>
            <person name="Fulton R."/>
            <person name="Godfrey J."/>
            <person name="Minx P."/>
            <person name="Mitreva M."/>
            <person name="Roeseler W."/>
            <person name="Tian H."/>
            <person name="Witte H."/>
            <person name="Yang S.P."/>
            <person name="Wilson R.K."/>
            <person name="Sommer R.J."/>
        </authorList>
    </citation>
    <scope>NUCLEOTIDE SEQUENCE [LARGE SCALE GENOMIC DNA]</scope>
    <source>
        <strain evidence="7">PS312</strain>
    </source>
</reference>
<dbReference type="AlphaFoldDB" id="A0A2A6BQK6"/>
<dbReference type="EnsemblMetazoa" id="PPA02609.1">
    <property type="protein sequence ID" value="PPA02609.1"/>
    <property type="gene ID" value="WBGene00092163"/>
</dbReference>
<evidence type="ECO:0000256" key="5">
    <source>
        <dbReference type="SAM" id="Phobius"/>
    </source>
</evidence>
<dbReference type="SMART" id="SM00195">
    <property type="entry name" value="DSPc"/>
    <property type="match status" value="1"/>
</dbReference>
<dbReference type="GO" id="GO:0004721">
    <property type="term" value="F:phosphoprotein phosphatase activity"/>
    <property type="evidence" value="ECO:0007669"/>
    <property type="project" value="UniProtKB-KW"/>
</dbReference>
<dbReference type="InterPro" id="IPR000340">
    <property type="entry name" value="Dual-sp_phosphatase_cat-dom"/>
</dbReference>
<dbReference type="InterPro" id="IPR029021">
    <property type="entry name" value="Prot-tyrosine_phosphatase-like"/>
</dbReference>
<dbReference type="InterPro" id="IPR000387">
    <property type="entry name" value="Tyr_Pase_dom"/>
</dbReference>
<feature type="compositionally biased region" description="Low complexity" evidence="4">
    <location>
        <begin position="846"/>
        <end position="855"/>
    </location>
</feature>
<comment type="similarity">
    <text evidence="1">Belongs to the protein-tyrosine phosphatase family. Non-receptor class dual specificity subfamily.</text>
</comment>
<dbReference type="PANTHER" id="PTHR45961:SF2">
    <property type="entry name" value="PROTEIN CBG09952"/>
    <property type="match status" value="1"/>
</dbReference>
<dbReference type="Gene3D" id="3.90.190.10">
    <property type="entry name" value="Protein tyrosine phosphatase superfamily"/>
    <property type="match status" value="1"/>
</dbReference>
<proteinExistence type="inferred from homology"/>
<dbReference type="PANTHER" id="PTHR45961">
    <property type="entry name" value="IP21249P"/>
    <property type="match status" value="1"/>
</dbReference>
<keyword evidence="2" id="KW-0378">Hydrolase</keyword>
<sequence length="1176" mass="130876">MGSNENIDREIRKCSRIRPFLYVAGIAGLSPGVLSRFGTVINLIPGFRLKTSPRLNVYHIAIDDDERVDLAPFWTTVFKAIDEERKKRGKLLLLCGMGISRSATFAIGYLMCIEKLTLHDAYKHVQHRRSVVCPNIGFFRQMIELEEKMFSRRTVNLIEPMKGIIVADVVWNELYDEMMEGMSEEERILLKRAKKSSPDPCPSPSSSSVSTTGSSSSMLITQKPEYARKIEEDRLSPFSNDEVLLNLADKKLSNAVVYTAYTYYNFAIVLNSHIERALACESPRLQPAVQRLCELSSLVGKAADIRVTDEEQKSLSAFTKALLARRAADLILVHHATSSLNTKSTPEWKVCVSALSRLALYWLAACKHTTPATSALVALEALEANSIRKYLAIDEQRVERLLQNPECAERLGDACGAACPSATSSPSRSGLSFTPTLISFVPLGGFERCIQEAADMEAPPPLSEEKYGKCIGALSGTLENSMVLRRLVNVMRIDSVMSSGSFIDSLFSSLPAYPHEASFKVLFNTEISRFDIKCYLLFLTGWSRVCLSSPLSSITGASRLLSPAPLPASILTQHQITLWNALVLRAQKRFTGATEHALSVQGVKKVTRLMTAPPVPLMGTLFYTIREDSTGEYVTVFYARKIIETICCSDPSADRTVFRSPRGGIDFDTDDETRLLNDASIFISRWEMRKGDWIAAERTLLMCDEDEKIVEQLIEVYSAWMKALVVIGDLNVIGEIEKKLNNMKVKLAKLSPSRSDKENNEGRTKDNLTCMKENGKSRSPAISIEGDDLNRSCASSEYASAPSTPFKNGTIFGAETPTFHTPGGRPSLWPGAIQRNLFIQATQNASSTPKSSRSSAVIESREEEVQTDMDDSLFIPEPSVSSSSLNQTYNTVSSRHRNTSEVVEIPEDAFELELISQSLDVLNQGIFQQTQAKMDKLEKDHEEERQEEKRRKENEEKGRKEIEDEIRTMNEKMTERRMNLSTPKREKTPARSVQTGLSMHRPLGATPTVDELPSISLAPSLPRLAPQQQLLQFYLQQQPGMVATGPVPSNMAQPSQVQQLLGGVSGPASVQSPGIQRMGEMGVNGGWPAPRPLFPHNGLTMQTRAEEQPKTESQSLGGKPKSAFEMAFEKQKMEKKEEEKEEKGIHKGCICCANEEKQDRWFAAYDRLSNGYDLVD</sequence>
<feature type="compositionally biased region" description="Polar residues" evidence="4">
    <location>
        <begin position="792"/>
        <end position="807"/>
    </location>
</feature>
<dbReference type="PROSITE" id="PS50054">
    <property type="entry name" value="TYR_PHOSPHATASE_DUAL"/>
    <property type="match status" value="1"/>
</dbReference>
<reference evidence="6" key="2">
    <citation type="submission" date="2022-06" db="UniProtKB">
        <authorList>
            <consortium name="EnsemblMetazoa"/>
        </authorList>
    </citation>
    <scope>IDENTIFICATION</scope>
    <source>
        <strain evidence="6">PS312</strain>
    </source>
</reference>
<accession>A0A8R1Y8J5</accession>
<keyword evidence="3" id="KW-0904">Protein phosphatase</keyword>
<keyword evidence="5" id="KW-1133">Transmembrane helix</keyword>
<keyword evidence="5" id="KW-0812">Transmembrane</keyword>
<keyword evidence="5" id="KW-0472">Membrane</keyword>
<evidence type="ECO:0000313" key="7">
    <source>
        <dbReference type="Proteomes" id="UP000005239"/>
    </source>
</evidence>
<evidence type="ECO:0000256" key="4">
    <source>
        <dbReference type="SAM" id="MobiDB-lite"/>
    </source>
</evidence>
<evidence type="ECO:0000256" key="1">
    <source>
        <dbReference type="ARBA" id="ARBA00008601"/>
    </source>
</evidence>
<accession>A0A2A6BQK6</accession>
<feature type="compositionally biased region" description="Low complexity" evidence="4">
    <location>
        <begin position="204"/>
        <end position="217"/>
    </location>
</feature>
<dbReference type="Pfam" id="PF00782">
    <property type="entry name" value="DSPc"/>
    <property type="match status" value="1"/>
</dbReference>
<feature type="transmembrane region" description="Helical" evidence="5">
    <location>
        <begin position="20"/>
        <end position="44"/>
    </location>
</feature>